<comment type="caution">
    <text evidence="4">The sequence shown here is derived from an EMBL/GenBank/DDBJ whole genome shotgun (WGS) entry which is preliminary data.</text>
</comment>
<dbReference type="SUPFAM" id="SSF56176">
    <property type="entry name" value="FAD-binding/transporter-associated domain-like"/>
    <property type="match status" value="1"/>
</dbReference>
<evidence type="ECO:0000256" key="2">
    <source>
        <dbReference type="SAM" id="MobiDB-lite"/>
    </source>
</evidence>
<sequence>MSDEAQSKRAGKQRPATALPKRFANQWRNWSGGVSERAQLTAGPTSETAARSLVIGAAGSGLKVKTVGAGHSFNDIAATEGLRLHLDDYRGLVSVNSDTLVATFRGGTRLHEIPELLKPHGLALANQGDIDQQAIAGAISTGTHGTGLGFTGLSAMVKSLRMVLASGEVVYCDERMHPQLFEFGRVGLGALGIILEVGIQCVPAFRIEATEGAEPVDAVLESFVERSRSNDHFEFFWFPHADRAFVKTNRHLADGEEPEGALPLSAMSKFVDGEVVQNWGHGLAVSLGAMAPGLVPRVNQLSSGLMGQRRYVAPAHEVFVSSRRVRFNEMEYAVPFEDAPEVFAEIRRVIDAHDWRISFPIEVRSAAADDVPLSTAYGRETAYIAVHRFVREPHLEYFGTIEEVLQAADGRPHWGKLHSARAAQLREVYPRFDEFVALRDEVDPDRVFGNAYLDRVLG</sequence>
<evidence type="ECO:0000313" key="4">
    <source>
        <dbReference type="EMBL" id="RRJ87003.1"/>
    </source>
</evidence>
<dbReference type="InterPro" id="IPR016166">
    <property type="entry name" value="FAD-bd_PCMH"/>
</dbReference>
<evidence type="ECO:0000313" key="5">
    <source>
        <dbReference type="Proteomes" id="UP000274391"/>
    </source>
</evidence>
<dbReference type="OrthoDB" id="9800184at2"/>
<reference evidence="4 5" key="1">
    <citation type="submission" date="2018-11" db="EMBL/GenBank/DDBJ databases">
        <title>YIM 102482-1 draft genome.</title>
        <authorList>
            <person name="Li G."/>
            <person name="Jiang Y."/>
        </authorList>
    </citation>
    <scope>NUCLEOTIDE SEQUENCE [LARGE SCALE GENOMIC DNA]</scope>
    <source>
        <strain evidence="4 5">YIM 102482-1</strain>
    </source>
</reference>
<dbReference type="RefSeq" id="WP_124971603.1">
    <property type="nucleotide sequence ID" value="NZ_RQVS01000006.1"/>
</dbReference>
<feature type="region of interest" description="Disordered" evidence="2">
    <location>
        <begin position="1"/>
        <end position="21"/>
    </location>
</feature>
<dbReference type="GO" id="GO:0003885">
    <property type="term" value="F:D-arabinono-1,4-lactone oxidase activity"/>
    <property type="evidence" value="ECO:0007669"/>
    <property type="project" value="InterPro"/>
</dbReference>
<dbReference type="NCBIfam" id="TIGR01679">
    <property type="entry name" value="bact_FAD_ox"/>
    <property type="match status" value="1"/>
</dbReference>
<dbReference type="PANTHER" id="PTHR43762">
    <property type="entry name" value="L-GULONOLACTONE OXIDASE"/>
    <property type="match status" value="1"/>
</dbReference>
<dbReference type="InterPro" id="IPR016169">
    <property type="entry name" value="FAD-bd_PCMH_sub2"/>
</dbReference>
<keyword evidence="1" id="KW-0560">Oxidoreductase</keyword>
<evidence type="ECO:0000259" key="3">
    <source>
        <dbReference type="PROSITE" id="PS51387"/>
    </source>
</evidence>
<dbReference type="InterPro" id="IPR016171">
    <property type="entry name" value="Vanillyl_alc_oxidase_C-sub2"/>
</dbReference>
<protein>
    <submittedName>
        <fullName evidence="4">FAD-binding protein</fullName>
    </submittedName>
</protein>
<keyword evidence="5" id="KW-1185">Reference proteome</keyword>
<dbReference type="Pfam" id="PF04030">
    <property type="entry name" value="ALO"/>
    <property type="match status" value="1"/>
</dbReference>
<gene>
    <name evidence="4" type="ORF">EG850_06270</name>
</gene>
<dbReference type="InterPro" id="IPR036318">
    <property type="entry name" value="FAD-bd_PCMH-like_sf"/>
</dbReference>
<dbReference type="PANTHER" id="PTHR43762:SF1">
    <property type="entry name" value="D-ARABINONO-1,4-LACTONE OXIDASE"/>
    <property type="match status" value="1"/>
</dbReference>
<dbReference type="EMBL" id="RQVS01000006">
    <property type="protein sequence ID" value="RRJ87003.1"/>
    <property type="molecule type" value="Genomic_DNA"/>
</dbReference>
<dbReference type="GO" id="GO:0071949">
    <property type="term" value="F:FAD binding"/>
    <property type="evidence" value="ECO:0007669"/>
    <property type="project" value="InterPro"/>
</dbReference>
<name>A0A3P3W2E9_9MICO</name>
<accession>A0A3P3W2E9</accession>
<dbReference type="Gene3D" id="1.10.45.10">
    <property type="entry name" value="Vanillyl-alcohol Oxidase, Chain A, domain 4"/>
    <property type="match status" value="1"/>
</dbReference>
<feature type="domain" description="FAD-binding PCMH-type" evidence="3">
    <location>
        <begin position="33"/>
        <end position="204"/>
    </location>
</feature>
<dbReference type="PIRSF" id="PIRSF000136">
    <property type="entry name" value="LGO_GLO"/>
    <property type="match status" value="1"/>
</dbReference>
<dbReference type="Pfam" id="PF01565">
    <property type="entry name" value="FAD_binding_4"/>
    <property type="match status" value="1"/>
</dbReference>
<dbReference type="InterPro" id="IPR016167">
    <property type="entry name" value="FAD-bd_PCMH_sub1"/>
</dbReference>
<dbReference type="GO" id="GO:0016020">
    <property type="term" value="C:membrane"/>
    <property type="evidence" value="ECO:0007669"/>
    <property type="project" value="InterPro"/>
</dbReference>
<dbReference type="AlphaFoldDB" id="A0A3P3W2E9"/>
<organism evidence="4 5">
    <name type="scientific">Gulosibacter macacae</name>
    <dbReference type="NCBI Taxonomy" id="2488791"/>
    <lineage>
        <taxon>Bacteria</taxon>
        <taxon>Bacillati</taxon>
        <taxon>Actinomycetota</taxon>
        <taxon>Actinomycetes</taxon>
        <taxon>Micrococcales</taxon>
        <taxon>Microbacteriaceae</taxon>
        <taxon>Gulosibacter</taxon>
    </lineage>
</organism>
<proteinExistence type="predicted"/>
<dbReference type="PROSITE" id="PS51387">
    <property type="entry name" value="FAD_PCMH"/>
    <property type="match status" value="1"/>
</dbReference>
<dbReference type="InterPro" id="IPR006094">
    <property type="entry name" value="Oxid_FAD_bind_N"/>
</dbReference>
<evidence type="ECO:0000256" key="1">
    <source>
        <dbReference type="ARBA" id="ARBA00023002"/>
    </source>
</evidence>
<dbReference type="Gene3D" id="3.30.465.10">
    <property type="match status" value="1"/>
</dbReference>
<dbReference type="InterPro" id="IPR007173">
    <property type="entry name" value="ALO_C"/>
</dbReference>
<dbReference type="Gene3D" id="3.30.43.10">
    <property type="entry name" value="Uridine Diphospho-n-acetylenolpyruvylglucosamine Reductase, domain 2"/>
    <property type="match status" value="1"/>
</dbReference>
<dbReference type="Gene3D" id="3.30.70.2520">
    <property type="match status" value="1"/>
</dbReference>
<dbReference type="InterPro" id="IPR010031">
    <property type="entry name" value="FAD_lactone_oxidase-like"/>
</dbReference>
<dbReference type="Proteomes" id="UP000274391">
    <property type="component" value="Unassembled WGS sequence"/>
</dbReference>